<evidence type="ECO:0000256" key="15">
    <source>
        <dbReference type="ARBA" id="ARBA00060240"/>
    </source>
</evidence>
<dbReference type="Pfam" id="PF07690">
    <property type="entry name" value="MFS_1"/>
    <property type="match status" value="1"/>
</dbReference>
<dbReference type="EMBL" id="JBJQND010000003">
    <property type="protein sequence ID" value="KAL3883768.1"/>
    <property type="molecule type" value="Genomic_DNA"/>
</dbReference>
<evidence type="ECO:0000256" key="13">
    <source>
        <dbReference type="ARBA" id="ARBA00045087"/>
    </source>
</evidence>
<comment type="caution">
    <text evidence="20">The sequence shown here is derived from an EMBL/GenBank/DDBJ whole genome shotgun (WGS) entry which is preliminary data.</text>
</comment>
<dbReference type="CDD" id="cd17398">
    <property type="entry name" value="MFS_FLVCR_like"/>
    <property type="match status" value="1"/>
</dbReference>
<evidence type="ECO:0000256" key="10">
    <source>
        <dbReference type="ARBA" id="ARBA00023180"/>
    </source>
</evidence>
<evidence type="ECO:0000313" key="20">
    <source>
        <dbReference type="EMBL" id="KAL3883768.1"/>
    </source>
</evidence>
<dbReference type="InterPro" id="IPR011701">
    <property type="entry name" value="MFS"/>
</dbReference>
<organism evidence="20 21">
    <name type="scientific">Sinanodonta woodiana</name>
    <name type="common">Chinese pond mussel</name>
    <name type="synonym">Anodonta woodiana</name>
    <dbReference type="NCBI Taxonomy" id="1069815"/>
    <lineage>
        <taxon>Eukaryota</taxon>
        <taxon>Metazoa</taxon>
        <taxon>Spiralia</taxon>
        <taxon>Lophotrochozoa</taxon>
        <taxon>Mollusca</taxon>
        <taxon>Bivalvia</taxon>
        <taxon>Autobranchia</taxon>
        <taxon>Heteroconchia</taxon>
        <taxon>Palaeoheterodonta</taxon>
        <taxon>Unionida</taxon>
        <taxon>Unionoidea</taxon>
        <taxon>Unionidae</taxon>
        <taxon>Unioninae</taxon>
        <taxon>Sinanodonta</taxon>
    </lineage>
</organism>
<evidence type="ECO:0000256" key="2">
    <source>
        <dbReference type="ARBA" id="ARBA00022448"/>
    </source>
</evidence>
<feature type="transmembrane region" description="Helical" evidence="18">
    <location>
        <begin position="326"/>
        <end position="344"/>
    </location>
</feature>
<keyword evidence="3" id="KW-1003">Cell membrane</keyword>
<evidence type="ECO:0000256" key="11">
    <source>
        <dbReference type="ARBA" id="ARBA00035075"/>
    </source>
</evidence>
<evidence type="ECO:0000256" key="5">
    <source>
        <dbReference type="ARBA" id="ARBA00022692"/>
    </source>
</evidence>
<dbReference type="Proteomes" id="UP001634394">
    <property type="component" value="Unassembled WGS sequence"/>
</dbReference>
<reference evidence="20 21" key="1">
    <citation type="submission" date="2024-11" db="EMBL/GenBank/DDBJ databases">
        <title>Chromosome-level genome assembly of the freshwater bivalve Anodonta woodiana.</title>
        <authorList>
            <person name="Chen X."/>
        </authorList>
    </citation>
    <scope>NUCLEOTIDE SEQUENCE [LARGE SCALE GENOMIC DNA]</scope>
    <source>
        <strain evidence="20">MN2024</strain>
        <tissue evidence="20">Gills</tissue>
    </source>
</reference>
<evidence type="ECO:0000256" key="18">
    <source>
        <dbReference type="SAM" id="Phobius"/>
    </source>
</evidence>
<dbReference type="InterPro" id="IPR020846">
    <property type="entry name" value="MFS_dom"/>
</dbReference>
<feature type="domain" description="Major facilitator superfamily (MFS) profile" evidence="19">
    <location>
        <begin position="100"/>
        <end position="509"/>
    </location>
</feature>
<keyword evidence="10" id="KW-0325">Glycoprotein</keyword>
<proteinExistence type="inferred from homology"/>
<dbReference type="GO" id="GO:0031966">
    <property type="term" value="C:mitochondrial membrane"/>
    <property type="evidence" value="ECO:0007669"/>
    <property type="project" value="UniProtKB-ARBA"/>
</dbReference>
<accession>A0ABD3XFX2</accession>
<dbReference type="InterPro" id="IPR049680">
    <property type="entry name" value="FLVCR1-2_SLC49-like"/>
</dbReference>
<evidence type="ECO:0000256" key="3">
    <source>
        <dbReference type="ARBA" id="ARBA00022475"/>
    </source>
</evidence>
<comment type="catalytic activity">
    <reaction evidence="12">
        <text>choline(out) = choline(in)</text>
        <dbReference type="Rhea" id="RHEA:32751"/>
        <dbReference type="ChEBI" id="CHEBI:15354"/>
    </reaction>
</comment>
<keyword evidence="21" id="KW-1185">Reference proteome</keyword>
<comment type="similarity">
    <text evidence="14">Belongs to the major facilitator superfamily. Feline leukemia virus subgroup C receptor (TC 2.A.1.28.1) family.</text>
</comment>
<keyword evidence="7" id="KW-0265">Erythrocyte maturation</keyword>
<feature type="transmembrane region" description="Helical" evidence="18">
    <location>
        <begin position="458"/>
        <end position="478"/>
    </location>
</feature>
<evidence type="ECO:0000256" key="12">
    <source>
        <dbReference type="ARBA" id="ARBA00036811"/>
    </source>
</evidence>
<protein>
    <recommendedName>
        <fullName evidence="16">Choline/ethanolamine transporter FLVCR1</fullName>
    </recommendedName>
    <alternativeName>
        <fullName evidence="17">Heme transporter FLVCR1</fullName>
    </alternativeName>
</protein>
<dbReference type="PANTHER" id="PTHR10924">
    <property type="entry name" value="MAJOR FACILITATOR SUPERFAMILY PROTEIN-RELATED"/>
    <property type="match status" value="1"/>
</dbReference>
<evidence type="ECO:0000256" key="14">
    <source>
        <dbReference type="ARBA" id="ARBA00046338"/>
    </source>
</evidence>
<feature type="transmembrane region" description="Helical" evidence="18">
    <location>
        <begin position="143"/>
        <end position="163"/>
    </location>
</feature>
<feature type="transmembrane region" description="Helical" evidence="18">
    <location>
        <begin position="364"/>
        <end position="384"/>
    </location>
</feature>
<sequence>MGHCSRTARQFQMAEFRIRVLHELWPAHRKSPEIVQAILSIKLTSTDVYSEILSKKAEGKPEGGEDKLLPPVTPTEGSKTADVYLEIPKVYKRRWLILALFVAFSFSNAYQWIHLNIIANVIVKFYNESLPGDSFQQETAIDWLSMIYMLAYIPLIFPASWLLDKKGLKITVICGAFLNALGAGLKCASVAPNRFGVLMFSQTICAIAQIFILGIPPRLAAVWFGANEVSTATSIGVFGNQVGVAAGFLIPPILVPNSDTLTEIADDLAKMFYIGVGVTTALLVLIVVVFKAQPPIPPSKAQMLAGQSSNNQHYGRSLLNLLRNRGYLILLVTYGINTGSYYALGTLLNPIILNYFPNHEQTAGEIGLTIVVAGVFGSILAGVWLDRTRAYKPTTVGIYFLSLVGMVAFTFTFSVGRIWIVFVTAGTLGFFMTGYLPVGFEFAAEITYPESEGTSSGLVNASAQLIGIILTISMRAIINRYSVLAANCAVSGTLLVGTIFTAFIGANYKRQAAGKEVTAVLDKVQVQVNQESIEFEKGEK</sequence>
<dbReference type="InterPro" id="IPR036259">
    <property type="entry name" value="MFS_trans_sf"/>
</dbReference>
<name>A0ABD3XFX2_SINWO</name>
<dbReference type="Gene3D" id="1.20.1250.20">
    <property type="entry name" value="MFS general substrate transporter like domains"/>
    <property type="match status" value="2"/>
</dbReference>
<gene>
    <name evidence="20" type="ORF">ACJMK2_030000</name>
</gene>
<keyword evidence="4" id="KW-0597">Phosphoprotein</keyword>
<keyword evidence="6 18" id="KW-1133">Transmembrane helix</keyword>
<feature type="transmembrane region" description="Helical" evidence="18">
    <location>
        <begin position="229"/>
        <end position="251"/>
    </location>
</feature>
<keyword evidence="2" id="KW-0813">Transport</keyword>
<evidence type="ECO:0000256" key="7">
    <source>
        <dbReference type="ARBA" id="ARBA00023057"/>
    </source>
</evidence>
<evidence type="ECO:0000256" key="1">
    <source>
        <dbReference type="ARBA" id="ARBA00004651"/>
    </source>
</evidence>
<comment type="subcellular location">
    <subcellularLocation>
        <location evidence="1">Cell membrane</location>
        <topology evidence="1">Multi-pass membrane protein</topology>
    </subcellularLocation>
</comment>
<dbReference type="AlphaFoldDB" id="A0ABD3XFX2"/>
<evidence type="ECO:0000256" key="6">
    <source>
        <dbReference type="ARBA" id="ARBA00022989"/>
    </source>
</evidence>
<dbReference type="PROSITE" id="PS50850">
    <property type="entry name" value="MFS"/>
    <property type="match status" value="1"/>
</dbReference>
<dbReference type="SUPFAM" id="SSF103473">
    <property type="entry name" value="MFS general substrate transporter"/>
    <property type="match status" value="1"/>
</dbReference>
<feature type="transmembrane region" description="Helical" evidence="18">
    <location>
        <begin position="271"/>
        <end position="290"/>
    </location>
</feature>
<dbReference type="GO" id="GO:0005886">
    <property type="term" value="C:plasma membrane"/>
    <property type="evidence" value="ECO:0007669"/>
    <property type="project" value="UniProtKB-SubCell"/>
</dbReference>
<feature type="transmembrane region" description="Helical" evidence="18">
    <location>
        <begin position="396"/>
        <end position="413"/>
    </location>
</feature>
<feature type="transmembrane region" description="Helical" evidence="18">
    <location>
        <begin position="419"/>
        <end position="438"/>
    </location>
</feature>
<dbReference type="FunFam" id="1.20.1250.20:FF:000184">
    <property type="entry name" value="Feline leukemia virus subgroup C receptor-related protein 1"/>
    <property type="match status" value="1"/>
</dbReference>
<evidence type="ECO:0000256" key="17">
    <source>
        <dbReference type="ARBA" id="ARBA00080886"/>
    </source>
</evidence>
<comment type="function">
    <text evidence="15">Uniporter that mediates the transport of extracellular choline and ethanolamine into cells, thereby playing a key role in phospholipid biosynthesis. Choline and ethanolamine are the precursors of phosphatidylcholine and phosphatidylethanolamine, respectively, the two most abundant phospholipids. Transport is not coupled with proton transport and is exclusively driven by the choline (or ethanolamine) gradient across the plasma membrane. Also acts as a heme b transporter that mediates heme efflux from the cytoplasm to the extracellular compartment.</text>
</comment>
<keyword evidence="9" id="KW-0675">Receptor</keyword>
<comment type="catalytic activity">
    <reaction evidence="11">
        <text>heme b(in) = heme b(out)</text>
        <dbReference type="Rhea" id="RHEA:75443"/>
        <dbReference type="ChEBI" id="CHEBI:60344"/>
    </reaction>
</comment>
<evidence type="ECO:0000256" key="9">
    <source>
        <dbReference type="ARBA" id="ARBA00023170"/>
    </source>
</evidence>
<keyword evidence="8 18" id="KW-0472">Membrane</keyword>
<keyword evidence="5 18" id="KW-0812">Transmembrane</keyword>
<dbReference type="GO" id="GO:0043249">
    <property type="term" value="P:erythrocyte maturation"/>
    <property type="evidence" value="ECO:0007669"/>
    <property type="project" value="UniProtKB-KW"/>
</dbReference>
<dbReference type="GO" id="GO:0006783">
    <property type="term" value="P:heme biosynthetic process"/>
    <property type="evidence" value="ECO:0007669"/>
    <property type="project" value="UniProtKB-ARBA"/>
</dbReference>
<dbReference type="GO" id="GO:0015232">
    <property type="term" value="F:heme transmembrane transporter activity"/>
    <property type="evidence" value="ECO:0007669"/>
    <property type="project" value="UniProtKB-ARBA"/>
</dbReference>
<evidence type="ECO:0000259" key="19">
    <source>
        <dbReference type="PROSITE" id="PS50850"/>
    </source>
</evidence>
<feature type="transmembrane region" description="Helical" evidence="18">
    <location>
        <begin position="95"/>
        <end position="123"/>
    </location>
</feature>
<comment type="catalytic activity">
    <reaction evidence="13">
        <text>ethanolamine(in) = ethanolamine(out)</text>
        <dbReference type="Rhea" id="RHEA:32747"/>
        <dbReference type="ChEBI" id="CHEBI:57603"/>
    </reaction>
</comment>
<dbReference type="PANTHER" id="PTHR10924:SF4">
    <property type="entry name" value="GH15861P"/>
    <property type="match status" value="1"/>
</dbReference>
<evidence type="ECO:0000256" key="4">
    <source>
        <dbReference type="ARBA" id="ARBA00022553"/>
    </source>
</evidence>
<evidence type="ECO:0000313" key="21">
    <source>
        <dbReference type="Proteomes" id="UP001634394"/>
    </source>
</evidence>
<feature type="transmembrane region" description="Helical" evidence="18">
    <location>
        <begin position="484"/>
        <end position="506"/>
    </location>
</feature>
<feature type="transmembrane region" description="Helical" evidence="18">
    <location>
        <begin position="170"/>
        <end position="191"/>
    </location>
</feature>
<feature type="transmembrane region" description="Helical" evidence="18">
    <location>
        <begin position="197"/>
        <end position="217"/>
    </location>
</feature>
<evidence type="ECO:0000256" key="16">
    <source>
        <dbReference type="ARBA" id="ARBA00068050"/>
    </source>
</evidence>
<evidence type="ECO:0000256" key="8">
    <source>
        <dbReference type="ARBA" id="ARBA00023136"/>
    </source>
</evidence>